<feature type="domain" description="SWIM-type" evidence="2">
    <location>
        <begin position="61"/>
        <end position="91"/>
    </location>
</feature>
<evidence type="ECO:0000313" key="4">
    <source>
        <dbReference type="Proteomes" id="UP000005850"/>
    </source>
</evidence>
<dbReference type="KEGG" id="blr:BRLA_c036930"/>
<dbReference type="EMBL" id="CP007806">
    <property type="protein sequence ID" value="AIG27995.1"/>
    <property type="molecule type" value="Genomic_DNA"/>
</dbReference>
<sequence>MTDFSIQFEQLIARCTEEFLIKHANKGLYNRAVKDMEKGLQVAFTFEADQVVCKLEDDIVCHVKADMNSHVCSCPSEKICKHIIMALLSYKQNYETKVEAKPADFSWLFTKPLGEIYDQFTEAQVEEVLFRISYAEELEIGESSFLTIKMSWQDVEVSFMDEADIRKSICSCKQKESCIHRLEAILRYRAIHQVIDDSWYQTNKQINYSLDVVQDSKQIITEIISLGLAKLPETICARLEVLAIAAHNGQLAQLEKDMRNIHGQVTLFFQRHIRFSQKAFLEKLTSTYLRTVALEKEQSQEQLRQVIGRFKSRYYIIPRLRLYALGANPWATRSSYKGITYYFYCTDDKKIYSYTDSRPVYYEGIEFHFKEQYGQRSPWGREWRMNDLSRSQLELRACKVNREQRISSSEETLLALKSRESIENVDLGDFLIHNWNERHARDQHMALFQGRQEQLAIIQVSKVNGSTYEQGTQNFIFTVNDQKGNELVMTIPYNQEWEKTIPFLEKDKKFLELRDFYIFAHVYEQHIYPISFLKGEAVTNLKLDF</sequence>
<evidence type="ECO:0000256" key="1">
    <source>
        <dbReference type="PROSITE-ProRule" id="PRU00325"/>
    </source>
</evidence>
<dbReference type="eggNOG" id="COG4715">
    <property type="taxonomic scope" value="Bacteria"/>
</dbReference>
<accession>A0A075RF73</accession>
<dbReference type="GO" id="GO:0008270">
    <property type="term" value="F:zinc ion binding"/>
    <property type="evidence" value="ECO:0007669"/>
    <property type="project" value="UniProtKB-KW"/>
</dbReference>
<evidence type="ECO:0000259" key="2">
    <source>
        <dbReference type="PROSITE" id="PS50966"/>
    </source>
</evidence>
<dbReference type="RefSeq" id="WP_041752672.1">
    <property type="nucleotide sequence ID" value="NZ_CP007806.1"/>
</dbReference>
<keyword evidence="1" id="KW-0479">Metal-binding</keyword>
<gene>
    <name evidence="3" type="ORF">BRLA_c036930</name>
</gene>
<proteinExistence type="predicted"/>
<keyword evidence="1" id="KW-0863">Zinc-finger</keyword>
<protein>
    <recommendedName>
        <fullName evidence="2">SWIM-type domain-containing protein</fullName>
    </recommendedName>
</protein>
<dbReference type="HOGENOM" id="CLU_504065_0_0_9"/>
<dbReference type="AlphaFoldDB" id="A0A075RF73"/>
<evidence type="ECO:0000313" key="3">
    <source>
        <dbReference type="EMBL" id="AIG27995.1"/>
    </source>
</evidence>
<name>A0A075RF73_BRELA</name>
<keyword evidence="1" id="KW-0862">Zinc</keyword>
<dbReference type="Pfam" id="PF04434">
    <property type="entry name" value="SWIM"/>
    <property type="match status" value="1"/>
</dbReference>
<dbReference type="Proteomes" id="UP000005850">
    <property type="component" value="Chromosome"/>
</dbReference>
<dbReference type="STRING" id="1042163.BRLA_c036930"/>
<organism evidence="3 4">
    <name type="scientific">Brevibacillus laterosporus LMG 15441</name>
    <dbReference type="NCBI Taxonomy" id="1042163"/>
    <lineage>
        <taxon>Bacteria</taxon>
        <taxon>Bacillati</taxon>
        <taxon>Bacillota</taxon>
        <taxon>Bacilli</taxon>
        <taxon>Bacillales</taxon>
        <taxon>Paenibacillaceae</taxon>
        <taxon>Brevibacillus</taxon>
    </lineage>
</organism>
<feature type="domain" description="SWIM-type" evidence="2">
    <location>
        <begin position="155"/>
        <end position="189"/>
    </location>
</feature>
<dbReference type="InterPro" id="IPR007527">
    <property type="entry name" value="Znf_SWIM"/>
</dbReference>
<keyword evidence="4" id="KW-1185">Reference proteome</keyword>
<reference evidence="3 4" key="1">
    <citation type="journal article" date="2011" name="J. Bacteriol.">
        <title>Genome sequence of Brevibacillus laterosporus LMG 15441, a pathogen of invertebrates.</title>
        <authorList>
            <person name="Djukic M."/>
            <person name="Poehlein A."/>
            <person name="Thurmer A."/>
            <person name="Daniel R."/>
        </authorList>
    </citation>
    <scope>NUCLEOTIDE SEQUENCE [LARGE SCALE GENOMIC DNA]</scope>
    <source>
        <strain evidence="3 4">LMG 15441</strain>
    </source>
</reference>
<dbReference type="PROSITE" id="PS50966">
    <property type="entry name" value="ZF_SWIM"/>
    <property type="match status" value="2"/>
</dbReference>